<reference evidence="1" key="1">
    <citation type="submission" date="2012-11" db="EMBL/GenBank/DDBJ databases">
        <title>Dependencies among metagenomic species, viruses, plasmids and units of genetic variation.</title>
        <authorList>
            <person name="Nielsen H.B."/>
            <person name="Almeida M."/>
            <person name="Juncker A.S."/>
            <person name="Rasmussen S."/>
            <person name="Li J."/>
            <person name="Sunagawa S."/>
            <person name="Plichta D."/>
            <person name="Gautier L."/>
            <person name="Le Chatelier E."/>
            <person name="Peletier E."/>
            <person name="Bonde I."/>
            <person name="Nielsen T."/>
            <person name="Manichanh C."/>
            <person name="Arumugam M."/>
            <person name="Batto J."/>
            <person name="Santos M.B.Q.D."/>
            <person name="Blom N."/>
            <person name="Borruel N."/>
            <person name="Burgdorf K.S."/>
            <person name="Boumezbeur F."/>
            <person name="Casellas F."/>
            <person name="Dore J."/>
            <person name="Guarner F."/>
            <person name="Hansen T."/>
            <person name="Hildebrand F."/>
            <person name="Kaas R.S."/>
            <person name="Kennedy S."/>
            <person name="Kristiansen K."/>
            <person name="Kultima J.R."/>
            <person name="Leonard P."/>
            <person name="Levenez F."/>
            <person name="Lund O."/>
            <person name="Moumen B."/>
            <person name="Le Paslier D."/>
            <person name="Pons N."/>
            <person name="Pedersen O."/>
            <person name="Prifti E."/>
            <person name="Qin J."/>
            <person name="Raes J."/>
            <person name="Tap J."/>
            <person name="Tims S."/>
            <person name="Ussery D.W."/>
            <person name="Yamada T."/>
            <person name="MetaHit consortium"/>
            <person name="Renault P."/>
            <person name="Sicheritz-Ponten T."/>
            <person name="Bork P."/>
            <person name="Wang J."/>
            <person name="Brunak S."/>
            <person name="Ehrlich S.D."/>
        </authorList>
    </citation>
    <scope>NUCLEOTIDE SEQUENCE [LARGE SCALE GENOMIC DNA]</scope>
</reference>
<comment type="caution">
    <text evidence="1">The sequence shown here is derived from an EMBL/GenBank/DDBJ whole genome shotgun (WGS) entry which is preliminary data.</text>
</comment>
<sequence length="309" mass="35012">MLIAAILSTACSGSKMSAPEGSTSAVTKDPDELFAEKMRQQQYDYWVTYVNPKSNEEMKAYGYNDNGELTLPLSELRHCEEIFPQKVLSQSRKPDPVADRFKPGSVEYGHSEYGIEIIGYVTDLVSHCVREENILNSGHDEELPGIPKQWYVIYNGHTETKITITGVISVGNHAQDENHDYSYLIGKEITVRQNGFWYYDDSGELRKDGANRRYTYVLKPNTEAVIAIDKIDKNNMFSTCTTGAEAYAILTNQENPCYVYDFYPATNKQGEKITNSAMLEEYFKSLDEEYGGLYDPWGKKNAVKENLAL</sequence>
<name>R6TRS8_9BACT</name>
<dbReference type="AlphaFoldDB" id="R6TRS8"/>
<accession>R6TRS8</accession>
<gene>
    <name evidence="1" type="ORF">BN580_01666</name>
</gene>
<proteinExistence type="predicted"/>
<evidence type="ECO:0000313" key="1">
    <source>
        <dbReference type="EMBL" id="CDC74890.1"/>
    </source>
</evidence>
<dbReference type="Proteomes" id="UP000017938">
    <property type="component" value="Unassembled WGS sequence"/>
</dbReference>
<protein>
    <submittedName>
        <fullName evidence="1">Uncharacterized protein</fullName>
    </submittedName>
</protein>
<dbReference type="EMBL" id="CBFW010000256">
    <property type="protein sequence ID" value="CDC74890.1"/>
    <property type="molecule type" value="Genomic_DNA"/>
</dbReference>
<evidence type="ECO:0000313" key="2">
    <source>
        <dbReference type="Proteomes" id="UP000017938"/>
    </source>
</evidence>
<organism evidence="1 2">
    <name type="scientific">Candidatus Colimorpha enterica</name>
    <dbReference type="NCBI Taxonomy" id="3083063"/>
    <lineage>
        <taxon>Bacteria</taxon>
        <taxon>Pseudomonadati</taxon>
        <taxon>Bacteroidota</taxon>
        <taxon>Bacteroidia</taxon>
        <taxon>Bacteroidales</taxon>
        <taxon>Candidatus Colimorpha</taxon>
    </lineage>
</organism>